<dbReference type="PROSITE" id="PS51257">
    <property type="entry name" value="PROKAR_LIPOPROTEIN"/>
    <property type="match status" value="1"/>
</dbReference>
<evidence type="ECO:0000256" key="1">
    <source>
        <dbReference type="SAM" id="MobiDB-lite"/>
    </source>
</evidence>
<gene>
    <name evidence="3" type="ORF">LGH70_18640</name>
</gene>
<evidence type="ECO:0000313" key="4">
    <source>
        <dbReference type="Proteomes" id="UP001165297"/>
    </source>
</evidence>
<feature type="compositionally biased region" description="Polar residues" evidence="1">
    <location>
        <begin position="21"/>
        <end position="38"/>
    </location>
</feature>
<name>A0ABS8AH78_9BACT</name>
<protein>
    <recommendedName>
        <fullName evidence="5">NTF2 fold domain-containing protein</fullName>
    </recommendedName>
</protein>
<proteinExistence type="predicted"/>
<keyword evidence="2" id="KW-0732">Signal</keyword>
<feature type="signal peptide" evidence="2">
    <location>
        <begin position="1"/>
        <end position="18"/>
    </location>
</feature>
<accession>A0ABS8AH78</accession>
<dbReference type="EMBL" id="JAJADQ010000011">
    <property type="protein sequence ID" value="MCB2379621.1"/>
    <property type="molecule type" value="Genomic_DNA"/>
</dbReference>
<keyword evidence="4" id="KW-1185">Reference proteome</keyword>
<evidence type="ECO:0008006" key="5">
    <source>
        <dbReference type="Google" id="ProtNLM"/>
    </source>
</evidence>
<feature type="chain" id="PRO_5047252771" description="NTF2 fold domain-containing protein" evidence="2">
    <location>
        <begin position="19"/>
        <end position="114"/>
    </location>
</feature>
<dbReference type="Proteomes" id="UP001165297">
    <property type="component" value="Unassembled WGS sequence"/>
</dbReference>
<evidence type="ECO:0000256" key="2">
    <source>
        <dbReference type="SAM" id="SignalP"/>
    </source>
</evidence>
<comment type="caution">
    <text evidence="3">The sequence shown here is derived from an EMBL/GenBank/DDBJ whole genome shotgun (WGS) entry which is preliminary data.</text>
</comment>
<sequence length="114" mass="11972">MLKALPFLLLGALGAASCQQTPGNDTSMLPASAETTASPDLGAATADGARSAVRRHVQALPNASLFVLDSATALEIDDHWQVLVPRTDWAGRMPNKAAFEVDKKSGAVRTLMVK</sequence>
<organism evidence="3 4">
    <name type="scientific">Hymenobacter nitidus</name>
    <dbReference type="NCBI Taxonomy" id="2880929"/>
    <lineage>
        <taxon>Bacteria</taxon>
        <taxon>Pseudomonadati</taxon>
        <taxon>Bacteroidota</taxon>
        <taxon>Cytophagia</taxon>
        <taxon>Cytophagales</taxon>
        <taxon>Hymenobacteraceae</taxon>
        <taxon>Hymenobacter</taxon>
    </lineage>
</organism>
<feature type="region of interest" description="Disordered" evidence="1">
    <location>
        <begin position="21"/>
        <end position="48"/>
    </location>
</feature>
<evidence type="ECO:0000313" key="3">
    <source>
        <dbReference type="EMBL" id="MCB2379621.1"/>
    </source>
</evidence>
<dbReference type="RefSeq" id="WP_226188764.1">
    <property type="nucleotide sequence ID" value="NZ_JAJADQ010000011.1"/>
</dbReference>
<reference evidence="3" key="1">
    <citation type="submission" date="2021-10" db="EMBL/GenBank/DDBJ databases">
        <authorList>
            <person name="Dean J.D."/>
            <person name="Kim M.K."/>
            <person name="Newey C.N."/>
            <person name="Stoker T.S."/>
            <person name="Thompson D.W."/>
            <person name="Grose J.H."/>
        </authorList>
    </citation>
    <scope>NUCLEOTIDE SEQUENCE</scope>
    <source>
        <strain evidence="3">BT635</strain>
    </source>
</reference>